<accession>A0A4R1JLK8</accession>
<dbReference type="InterPro" id="IPR037522">
    <property type="entry name" value="HD_GYP_dom"/>
</dbReference>
<dbReference type="Gene3D" id="1.10.3210.10">
    <property type="entry name" value="Hypothetical protein af1432"/>
    <property type="match status" value="1"/>
</dbReference>
<gene>
    <name evidence="2" type="ORF">EV690_1901</name>
</gene>
<reference evidence="2 3" key="1">
    <citation type="submission" date="2019-03" db="EMBL/GenBank/DDBJ databases">
        <title>Genomic Encyclopedia of Type Strains, Phase IV (KMG-IV): sequencing the most valuable type-strain genomes for metagenomic binning, comparative biology and taxonomic classification.</title>
        <authorList>
            <person name="Goeker M."/>
        </authorList>
    </citation>
    <scope>NUCLEOTIDE SEQUENCE [LARGE SCALE GENOMIC DNA]</scope>
    <source>
        <strain evidence="2 3">DSM 18577</strain>
    </source>
</reference>
<comment type="caution">
    <text evidence="2">The sequence shown here is derived from an EMBL/GenBank/DDBJ whole genome shotgun (WGS) entry which is preliminary data.</text>
</comment>
<name>A0A4R1JLK8_9GAMM</name>
<dbReference type="Pfam" id="PF11871">
    <property type="entry name" value="DUF3391"/>
    <property type="match status" value="1"/>
</dbReference>
<dbReference type="InterPro" id="IPR003607">
    <property type="entry name" value="HD/PDEase_dom"/>
</dbReference>
<dbReference type="PROSITE" id="PS51832">
    <property type="entry name" value="HD_GYP"/>
    <property type="match status" value="1"/>
</dbReference>
<dbReference type="PANTHER" id="PTHR43155:SF2">
    <property type="entry name" value="CYCLIC DI-GMP PHOSPHODIESTERASE PA4108"/>
    <property type="match status" value="1"/>
</dbReference>
<protein>
    <submittedName>
        <fullName evidence="2">Uncharacterized protein DUF3391</fullName>
    </submittedName>
</protein>
<dbReference type="RefSeq" id="WP_131912737.1">
    <property type="nucleotide sequence ID" value="NZ_OU594967.1"/>
</dbReference>
<dbReference type="EMBL" id="SMGD01000013">
    <property type="protein sequence ID" value="TCK51820.1"/>
    <property type="molecule type" value="Genomic_DNA"/>
</dbReference>
<dbReference type="GO" id="GO:0008081">
    <property type="term" value="F:phosphoric diester hydrolase activity"/>
    <property type="evidence" value="ECO:0007669"/>
    <property type="project" value="UniProtKB-ARBA"/>
</dbReference>
<dbReference type="OrthoDB" id="9764808at2"/>
<dbReference type="CDD" id="cd00077">
    <property type="entry name" value="HDc"/>
    <property type="match status" value="1"/>
</dbReference>
<evidence type="ECO:0000313" key="3">
    <source>
        <dbReference type="Proteomes" id="UP000295565"/>
    </source>
</evidence>
<dbReference type="PANTHER" id="PTHR43155">
    <property type="entry name" value="CYCLIC DI-GMP PHOSPHODIESTERASE PA4108-RELATED"/>
    <property type="match status" value="1"/>
</dbReference>
<dbReference type="AlphaFoldDB" id="A0A4R1JLK8"/>
<evidence type="ECO:0000313" key="2">
    <source>
        <dbReference type="EMBL" id="TCK51820.1"/>
    </source>
</evidence>
<feature type="domain" description="HD-GYP" evidence="1">
    <location>
        <begin position="139"/>
        <end position="334"/>
    </location>
</feature>
<dbReference type="Proteomes" id="UP000295565">
    <property type="component" value="Unassembled WGS sequence"/>
</dbReference>
<proteinExistence type="predicted"/>
<dbReference type="SUPFAM" id="SSF109604">
    <property type="entry name" value="HD-domain/PDEase-like"/>
    <property type="match status" value="1"/>
</dbReference>
<sequence length="410" mass="46496">MSVSKLPLNKLEIGHYVCLPIGWTNHPFLFNNFKIRTEEELIVLQNLPFTEIEVNFAKSDVRESLPQSPMTYEPIADNQSQLSEGEQFSHQEKKRHRQTTRWYVDQVGVLQNAIAHFASQPILSYTELLHCVEKLCAPIFESQRKPNVYLIFNTKQSDNLFNHSINICVLAILISRTLGFSLKATQDVALAALIQDIGMLRVPFQIRNKKDALNTAEKNYYHAHINYSLELLKRNQNFPPQIIELVAMHHERLDGSGYPKGLLASQLSEHAQILQVVDSYETFINPNPWQKPIPPQLAIALLLKHSDKLFNKTIVEALANALGIYPPGTIVQLENGKLALVSVSNHDDKLNPFIRQLSSPLTQEIEDLPIENLTLISSGIVKTVQEAAIPTDIAQKWAHFQIGYLYGWPS</sequence>
<dbReference type="InterPro" id="IPR021812">
    <property type="entry name" value="DUF3391"/>
</dbReference>
<dbReference type="Pfam" id="PF13487">
    <property type="entry name" value="HD_5"/>
    <property type="match status" value="1"/>
</dbReference>
<evidence type="ECO:0000259" key="1">
    <source>
        <dbReference type="PROSITE" id="PS51832"/>
    </source>
</evidence>
<organism evidence="2 3">
    <name type="scientific">Celerinatantimonas diazotrophica</name>
    <dbReference type="NCBI Taxonomy" id="412034"/>
    <lineage>
        <taxon>Bacteria</taxon>
        <taxon>Pseudomonadati</taxon>
        <taxon>Pseudomonadota</taxon>
        <taxon>Gammaproteobacteria</taxon>
        <taxon>Celerinatantimonadaceae</taxon>
        <taxon>Celerinatantimonas</taxon>
    </lineage>
</organism>
<keyword evidence="3" id="KW-1185">Reference proteome</keyword>